<dbReference type="Proteomes" id="UP000626109">
    <property type="component" value="Unassembled WGS sequence"/>
</dbReference>
<evidence type="ECO:0000256" key="1">
    <source>
        <dbReference type="SAM" id="MobiDB-lite"/>
    </source>
</evidence>
<gene>
    <name evidence="2" type="ORF">PGLA2088_LOCUS1011</name>
</gene>
<accession>A0A813GYX6</accession>
<feature type="region of interest" description="Disordered" evidence="1">
    <location>
        <begin position="70"/>
        <end position="100"/>
    </location>
</feature>
<evidence type="ECO:0000313" key="3">
    <source>
        <dbReference type="Proteomes" id="UP000626109"/>
    </source>
</evidence>
<protein>
    <submittedName>
        <fullName evidence="2">Uncharacterized protein</fullName>
    </submittedName>
</protein>
<comment type="caution">
    <text evidence="2">The sequence shown here is derived from an EMBL/GenBank/DDBJ whole genome shotgun (WGS) entry which is preliminary data.</text>
</comment>
<feature type="non-terminal residue" evidence="2">
    <location>
        <position position="226"/>
    </location>
</feature>
<dbReference type="AlphaFoldDB" id="A0A813GYX6"/>
<proteinExistence type="predicted"/>
<name>A0A813GYX6_POLGL</name>
<dbReference type="EMBL" id="CAJNNW010000751">
    <property type="protein sequence ID" value="CAE8630509.1"/>
    <property type="molecule type" value="Genomic_DNA"/>
</dbReference>
<organism evidence="2 3">
    <name type="scientific">Polarella glacialis</name>
    <name type="common">Dinoflagellate</name>
    <dbReference type="NCBI Taxonomy" id="89957"/>
    <lineage>
        <taxon>Eukaryota</taxon>
        <taxon>Sar</taxon>
        <taxon>Alveolata</taxon>
        <taxon>Dinophyceae</taxon>
        <taxon>Suessiales</taxon>
        <taxon>Suessiaceae</taxon>
        <taxon>Polarella</taxon>
    </lineage>
</organism>
<reference evidence="2" key="1">
    <citation type="submission" date="2021-02" db="EMBL/GenBank/DDBJ databases">
        <authorList>
            <person name="Dougan E. K."/>
            <person name="Rhodes N."/>
            <person name="Thang M."/>
            <person name="Chan C."/>
        </authorList>
    </citation>
    <scope>NUCLEOTIDE SEQUENCE</scope>
</reference>
<evidence type="ECO:0000313" key="2">
    <source>
        <dbReference type="EMBL" id="CAE8630509.1"/>
    </source>
</evidence>
<sequence>MHRRKRMEVLGSATCDEAAMGLPLVLSFCSKGSLTDRGVAVKAYLEVISAARLWPPLKDAEKLHDAASRRVDELQLEDEKEEREPGEAPPKRHRGKGQSPAEELLSATLDFWATSFQQCRREVEDEGDLEPPEEGELAAFIGVSLAEFRLGSLTMRLGIVRLWKHVFKHFAEERLPLKSQLSDELCGQLVAAVQDASWDARSERLRRPALELAAALAQDAVSGGRE</sequence>